<feature type="domain" description="GCVT N-terminal" evidence="4">
    <location>
        <begin position="425"/>
        <end position="699"/>
    </location>
</feature>
<dbReference type="InterPro" id="IPR006076">
    <property type="entry name" value="FAD-dep_OxRdtase"/>
</dbReference>
<dbReference type="Gene3D" id="3.50.50.60">
    <property type="entry name" value="FAD/NAD(P)-binding domain"/>
    <property type="match status" value="1"/>
</dbReference>
<dbReference type="RefSeq" id="WP_085799667.1">
    <property type="nucleotide sequence ID" value="NZ_FWXB01000004.1"/>
</dbReference>
<evidence type="ECO:0000259" key="5">
    <source>
        <dbReference type="Pfam" id="PF08669"/>
    </source>
</evidence>
<evidence type="ECO:0000313" key="7">
    <source>
        <dbReference type="EMBL" id="SMC11705.1"/>
    </source>
</evidence>
<reference evidence="7 8" key="1">
    <citation type="submission" date="2017-03" db="EMBL/GenBank/DDBJ databases">
        <authorList>
            <person name="Afonso C.L."/>
            <person name="Miller P.J."/>
            <person name="Scott M.A."/>
            <person name="Spackman E."/>
            <person name="Goraichik I."/>
            <person name="Dimitrov K.M."/>
            <person name="Suarez D.L."/>
            <person name="Swayne D.E."/>
        </authorList>
    </citation>
    <scope>NUCLEOTIDE SEQUENCE [LARGE SCALE GENOMIC DNA]</scope>
    <source>
        <strain evidence="7 8">CECT 7745</strain>
    </source>
</reference>
<feature type="domain" description="FAD dependent oxidoreductase" evidence="3">
    <location>
        <begin position="7"/>
        <end position="364"/>
    </location>
</feature>
<dbReference type="GO" id="GO:0102317">
    <property type="term" value="F:4-methylaminobutyrate oxidase (demethylating) activity"/>
    <property type="evidence" value="ECO:0007669"/>
    <property type="project" value="UniProtKB-EC"/>
</dbReference>
<proteinExistence type="inferred from homology"/>
<dbReference type="SUPFAM" id="SSF51905">
    <property type="entry name" value="FAD/NAD(P)-binding domain"/>
    <property type="match status" value="1"/>
</dbReference>
<keyword evidence="2 7" id="KW-0560">Oxidoreductase</keyword>
<dbReference type="OrthoDB" id="7156675at2"/>
<dbReference type="Gene3D" id="3.30.9.10">
    <property type="entry name" value="D-Amino Acid Oxidase, subunit A, domain 2"/>
    <property type="match status" value="1"/>
</dbReference>
<dbReference type="Proteomes" id="UP000193224">
    <property type="component" value="Unassembled WGS sequence"/>
</dbReference>
<evidence type="ECO:0000259" key="3">
    <source>
        <dbReference type="Pfam" id="PF01266"/>
    </source>
</evidence>
<sequence length="809" mass="89671">MKTHAQAVVIGGGVIGCSILYHLTKLGWTDVVLLERDELTSGSTWHAAANIHGLHDSANISRLQHYTMNLYNSLEEETGQSCGVFQPGSLYLAQTEAREHQLKLQAAKAKLYNMNFSEITREQAEELHPLVNFDGIRCIMWEPDGGNVDPSGVTNAYAVGARQRGAEIHRFTPVTGTIQKPDGTWTVETPKGNIETQWVINAAGLWGREVAALAGIELPLQPTEHQYFVTETIDEIDQMDRRLPSVADRDGEYYLRQEGKGLLIGAYEQDMKFWAENGTPLDFAHDLFADDLDRIMDNVMRAMDRVPVAAEAGVKRVINGPMIWSPDSNVILGPVPELKNYFVCGGIIPGFSQSAGMGLMVAQWLTTGEMEYDMFPWDIARFGLWANNKEFVKAKVADQYGHRFAIHYPNEERAAGRPLKTRPVYEMQKEMGGVFGLNYGWEHPQWFAGEAGAKDTNGFTRQNWWGPVGDECKMLRDRAGIIDISNFAKYRCKGPGASDWLNSVFANRMPKGIGRSCLTPLIGVRGGIAGDATVTRVAEDEFWIVSSGMAERYHKRFFDSVLLPEGTTFESFTEAMCGFNVAGPKSRELLQRLTNASLATEDFPFMRSQQIELAGVKCLALRVSFTGDLGWELHCNTEDQKRLYEALIEAGKEFGAGPVGARALMSMRVEKGYGSWSREYSPEYFPHEVGFDALCKMDKDFLNKAAAQEALSKPTRENLVLIHIDEEATKASNADATGGEPIFKNGKGIGRVTSGTYGYTVGMSLALGYVRTGEAEPGDEVDVMVLGQPHKARILHEPPFDPKGEKLRA</sequence>
<keyword evidence="8" id="KW-1185">Reference proteome</keyword>
<name>A0A1X7BQ04_9RHOB</name>
<dbReference type="PANTHER" id="PTHR43757">
    <property type="entry name" value="AMINOMETHYLTRANSFERASE"/>
    <property type="match status" value="1"/>
</dbReference>
<dbReference type="Gene3D" id="3.30.1360.120">
    <property type="entry name" value="Probable tRNA modification gtpase trme, domain 1"/>
    <property type="match status" value="1"/>
</dbReference>
<dbReference type="Pfam" id="PF08669">
    <property type="entry name" value="GCV_T_C"/>
    <property type="match status" value="1"/>
</dbReference>
<feature type="domain" description="Aminomethyltransferase C-terminal" evidence="5">
    <location>
        <begin position="733"/>
        <end position="801"/>
    </location>
</feature>
<dbReference type="InterPro" id="IPR006222">
    <property type="entry name" value="GCVT_N"/>
</dbReference>
<dbReference type="InterPro" id="IPR036188">
    <property type="entry name" value="FAD/NAD-bd_sf"/>
</dbReference>
<dbReference type="Pfam" id="PF16350">
    <property type="entry name" value="FAO_M"/>
    <property type="match status" value="1"/>
</dbReference>
<dbReference type="AlphaFoldDB" id="A0A1X7BQ04"/>
<dbReference type="InterPro" id="IPR028896">
    <property type="entry name" value="GcvT/YgfZ/DmdA"/>
</dbReference>
<feature type="domain" description="FAD dependent oxidoreductase central" evidence="6">
    <location>
        <begin position="367"/>
        <end position="421"/>
    </location>
</feature>
<dbReference type="Pfam" id="PF01571">
    <property type="entry name" value="GCV_T"/>
    <property type="match status" value="1"/>
</dbReference>
<comment type="similarity">
    <text evidence="1">Belongs to the GcvT family.</text>
</comment>
<dbReference type="PANTHER" id="PTHR43757:SF2">
    <property type="entry name" value="AMINOMETHYLTRANSFERASE, MITOCHONDRIAL"/>
    <property type="match status" value="1"/>
</dbReference>
<evidence type="ECO:0000259" key="6">
    <source>
        <dbReference type="Pfam" id="PF16350"/>
    </source>
</evidence>
<dbReference type="EC" id="1.5.3.19" evidence="7"/>
<dbReference type="InterPro" id="IPR013977">
    <property type="entry name" value="GcvT_C"/>
</dbReference>
<evidence type="ECO:0000259" key="4">
    <source>
        <dbReference type="Pfam" id="PF01571"/>
    </source>
</evidence>
<dbReference type="Pfam" id="PF01266">
    <property type="entry name" value="DAO"/>
    <property type="match status" value="1"/>
</dbReference>
<evidence type="ECO:0000256" key="1">
    <source>
        <dbReference type="ARBA" id="ARBA00008609"/>
    </source>
</evidence>
<dbReference type="InterPro" id="IPR029043">
    <property type="entry name" value="GcvT/YgfZ_C"/>
</dbReference>
<protein>
    <submittedName>
        <fullName evidence="7">4-methylaminobutanoate oxidase (Formaldehyde-forming)</fullName>
        <ecNumber evidence="7">1.5.3.19</ecNumber>
    </submittedName>
</protein>
<dbReference type="SUPFAM" id="SSF101790">
    <property type="entry name" value="Aminomethyltransferase beta-barrel domain"/>
    <property type="match status" value="1"/>
</dbReference>
<gene>
    <name evidence="7" type="primary">mlr_7</name>
    <name evidence="7" type="ORF">ROA7745_01522</name>
</gene>
<dbReference type="InterPro" id="IPR032503">
    <property type="entry name" value="FAO_M"/>
</dbReference>
<dbReference type="Gene3D" id="2.40.30.110">
    <property type="entry name" value="Aminomethyltransferase beta-barrel domains"/>
    <property type="match status" value="1"/>
</dbReference>
<dbReference type="SUPFAM" id="SSF54373">
    <property type="entry name" value="FAD-linked reductases, C-terminal domain"/>
    <property type="match status" value="1"/>
</dbReference>
<dbReference type="InterPro" id="IPR027266">
    <property type="entry name" value="TrmE/GcvT-like"/>
</dbReference>
<dbReference type="SUPFAM" id="SSF103025">
    <property type="entry name" value="Folate-binding domain"/>
    <property type="match status" value="1"/>
</dbReference>
<dbReference type="PROSITE" id="PS51257">
    <property type="entry name" value="PROKAR_LIPOPROTEIN"/>
    <property type="match status" value="1"/>
</dbReference>
<evidence type="ECO:0000313" key="8">
    <source>
        <dbReference type="Proteomes" id="UP000193224"/>
    </source>
</evidence>
<organism evidence="7 8">
    <name type="scientific">Roseovarius aestuarii</name>
    <dbReference type="NCBI Taxonomy" id="475083"/>
    <lineage>
        <taxon>Bacteria</taxon>
        <taxon>Pseudomonadati</taxon>
        <taxon>Pseudomonadota</taxon>
        <taxon>Alphaproteobacteria</taxon>
        <taxon>Rhodobacterales</taxon>
        <taxon>Roseobacteraceae</taxon>
        <taxon>Roseovarius</taxon>
    </lineage>
</organism>
<dbReference type="EMBL" id="FWXB01000004">
    <property type="protein sequence ID" value="SMC11705.1"/>
    <property type="molecule type" value="Genomic_DNA"/>
</dbReference>
<accession>A0A1X7BQ04</accession>
<evidence type="ECO:0000256" key="2">
    <source>
        <dbReference type="ARBA" id="ARBA00023002"/>
    </source>
</evidence>
<dbReference type="Gene3D" id="3.30.70.1400">
    <property type="entry name" value="Aminomethyltransferase beta-barrel domains"/>
    <property type="match status" value="1"/>
</dbReference>